<sequence>MAENISKIKISLPTFGTAPINKARENIIVGQGATPNNRIFG</sequence>
<evidence type="ECO:0000313" key="2">
    <source>
        <dbReference type="EMBL" id="GAH82332.1"/>
    </source>
</evidence>
<comment type="caution">
    <text evidence="1">The sequence shown here is derived from an EMBL/GenBank/DDBJ whole genome shotgun (WGS) entry which is preliminary data.</text>
</comment>
<reference evidence="1" key="1">
    <citation type="journal article" date="2014" name="Front. Microbiol.">
        <title>High frequency of phylogenetically diverse reductive dehalogenase-homologous genes in deep subseafloor sedimentary metagenomes.</title>
        <authorList>
            <person name="Kawai M."/>
            <person name="Futagami T."/>
            <person name="Toyoda A."/>
            <person name="Takaki Y."/>
            <person name="Nishi S."/>
            <person name="Hori S."/>
            <person name="Arai W."/>
            <person name="Tsubouchi T."/>
            <person name="Morono Y."/>
            <person name="Uchiyama I."/>
            <person name="Ito T."/>
            <person name="Fujiyama A."/>
            <person name="Inagaki F."/>
            <person name="Takami H."/>
        </authorList>
    </citation>
    <scope>NUCLEOTIDE SEQUENCE</scope>
    <source>
        <strain evidence="1">Expedition CK06-06</strain>
    </source>
</reference>
<accession>X1AQ70</accession>
<dbReference type="AlphaFoldDB" id="X1AQ70"/>
<dbReference type="EMBL" id="BARU01035596">
    <property type="protein sequence ID" value="GAH82332.1"/>
    <property type="molecule type" value="Genomic_DNA"/>
</dbReference>
<name>X1AQ70_9ZZZZ</name>
<protein>
    <submittedName>
        <fullName evidence="1">Uncharacterized protein</fullName>
    </submittedName>
</protein>
<organism evidence="1">
    <name type="scientific">marine sediment metagenome</name>
    <dbReference type="NCBI Taxonomy" id="412755"/>
    <lineage>
        <taxon>unclassified sequences</taxon>
        <taxon>metagenomes</taxon>
        <taxon>ecological metagenomes</taxon>
    </lineage>
</organism>
<dbReference type="EMBL" id="BART01004494">
    <property type="protein sequence ID" value="GAG71487.1"/>
    <property type="molecule type" value="Genomic_DNA"/>
</dbReference>
<proteinExistence type="predicted"/>
<gene>
    <name evidence="1" type="ORF">S01H4_11235</name>
    <name evidence="2" type="ORF">S03H2_55692</name>
</gene>
<evidence type="ECO:0000313" key="1">
    <source>
        <dbReference type="EMBL" id="GAG71487.1"/>
    </source>
</evidence>